<dbReference type="OrthoDB" id="9793390at2"/>
<feature type="transmembrane region" description="Helical" evidence="8">
    <location>
        <begin position="272"/>
        <end position="292"/>
    </location>
</feature>
<keyword evidence="4" id="KW-1003">Cell membrane</keyword>
<dbReference type="InterPro" id="IPR002549">
    <property type="entry name" value="AI-2E-like"/>
</dbReference>
<evidence type="ECO:0000256" key="5">
    <source>
        <dbReference type="ARBA" id="ARBA00022692"/>
    </source>
</evidence>
<dbReference type="GO" id="GO:0055085">
    <property type="term" value="P:transmembrane transport"/>
    <property type="evidence" value="ECO:0007669"/>
    <property type="project" value="TreeGrafter"/>
</dbReference>
<evidence type="ECO:0000313" key="9">
    <source>
        <dbReference type="EMBL" id="BBB92891.1"/>
    </source>
</evidence>
<keyword evidence="5 8" id="KW-0812">Transmembrane</keyword>
<name>A0A348AP93_9FIRM</name>
<sequence length="341" mass="37606">MVDTKKAVRLSFVIGLVLAALYFLWLVRSGLYPFILALLLTYLLNPAVCYLEQKGFSRLLAIIFIYIILFAVLVLGGSWLVPLLMKDLESFARDLPQIMSKSEELIYLLQNQYQNSALPYSMRVAIDNSLMSFERDIQLVITDVANGIVNLMSHSVGLAITPILAFYLLHDWREIREQLLTMLPGHWRHETVLIAKDIDKVLNGVIRGQITVAIIVGILVSSGLYFLKVPFALLIGILAGLLDIIPYFGAVIGATPAVTIALLESPWLAVKVALLFLVIHQLEGTIIGPKILGESVGLHPLSVIFFLFAGGELWGLIGMLLGVPLAAVAKVIIKHCIKLLV</sequence>
<organism evidence="9 10">
    <name type="scientific">Methylomusa anaerophila</name>
    <dbReference type="NCBI Taxonomy" id="1930071"/>
    <lineage>
        <taxon>Bacteria</taxon>
        <taxon>Bacillati</taxon>
        <taxon>Bacillota</taxon>
        <taxon>Negativicutes</taxon>
        <taxon>Selenomonadales</taxon>
        <taxon>Sporomusaceae</taxon>
        <taxon>Methylomusa</taxon>
    </lineage>
</organism>
<protein>
    <submittedName>
        <fullName evidence="9">AI-2 transport protein TqsA</fullName>
    </submittedName>
</protein>
<reference evidence="9 10" key="1">
    <citation type="journal article" date="2018" name="Int. J. Syst. Evol. Microbiol.">
        <title>Methylomusa anaerophila gen. nov., sp. nov., an anaerobic methanol-utilizing bacterium isolated from a microbial fuel cell.</title>
        <authorList>
            <person name="Amano N."/>
            <person name="Yamamuro A."/>
            <person name="Miyahara M."/>
            <person name="Kouzuma A."/>
            <person name="Abe T."/>
            <person name="Watanabe K."/>
        </authorList>
    </citation>
    <scope>NUCLEOTIDE SEQUENCE [LARGE SCALE GENOMIC DNA]</scope>
    <source>
        <strain evidence="9 10">MMFC1</strain>
    </source>
</reference>
<evidence type="ECO:0000256" key="2">
    <source>
        <dbReference type="ARBA" id="ARBA00009773"/>
    </source>
</evidence>
<keyword evidence="10" id="KW-1185">Reference proteome</keyword>
<feature type="transmembrane region" description="Helical" evidence="8">
    <location>
        <begin position="148"/>
        <end position="169"/>
    </location>
</feature>
<evidence type="ECO:0000256" key="6">
    <source>
        <dbReference type="ARBA" id="ARBA00022989"/>
    </source>
</evidence>
<feature type="transmembrane region" description="Helical" evidence="8">
    <location>
        <begin position="31"/>
        <end position="52"/>
    </location>
</feature>
<dbReference type="Proteomes" id="UP000276437">
    <property type="component" value="Chromosome"/>
</dbReference>
<gene>
    <name evidence="9" type="primary">tqsA_2</name>
    <name evidence="9" type="ORF">MAMMFC1_03599</name>
</gene>
<keyword evidence="7 8" id="KW-0472">Membrane</keyword>
<dbReference type="EMBL" id="AP018449">
    <property type="protein sequence ID" value="BBB92891.1"/>
    <property type="molecule type" value="Genomic_DNA"/>
</dbReference>
<evidence type="ECO:0000256" key="4">
    <source>
        <dbReference type="ARBA" id="ARBA00022475"/>
    </source>
</evidence>
<dbReference type="KEGG" id="mana:MAMMFC1_03599"/>
<evidence type="ECO:0000256" key="7">
    <source>
        <dbReference type="ARBA" id="ARBA00023136"/>
    </source>
</evidence>
<accession>A0A348AP93</accession>
<feature type="transmembrane region" description="Helical" evidence="8">
    <location>
        <begin position="59"/>
        <end position="81"/>
    </location>
</feature>
<proteinExistence type="inferred from homology"/>
<keyword evidence="3" id="KW-0813">Transport</keyword>
<keyword evidence="6 8" id="KW-1133">Transmembrane helix</keyword>
<feature type="transmembrane region" description="Helical" evidence="8">
    <location>
        <begin position="304"/>
        <end position="329"/>
    </location>
</feature>
<dbReference type="GO" id="GO:0005886">
    <property type="term" value="C:plasma membrane"/>
    <property type="evidence" value="ECO:0007669"/>
    <property type="project" value="UniProtKB-SubCell"/>
</dbReference>
<dbReference type="RefSeq" id="WP_126309789.1">
    <property type="nucleotide sequence ID" value="NZ_AP018449.1"/>
</dbReference>
<comment type="subcellular location">
    <subcellularLocation>
        <location evidence="1">Cell membrane</location>
        <topology evidence="1">Multi-pass membrane protein</topology>
    </subcellularLocation>
</comment>
<dbReference type="Pfam" id="PF01594">
    <property type="entry name" value="AI-2E_transport"/>
    <property type="match status" value="1"/>
</dbReference>
<dbReference type="AlphaFoldDB" id="A0A348AP93"/>
<dbReference type="PANTHER" id="PTHR21716">
    <property type="entry name" value="TRANSMEMBRANE PROTEIN"/>
    <property type="match status" value="1"/>
</dbReference>
<evidence type="ECO:0000313" key="10">
    <source>
        <dbReference type="Proteomes" id="UP000276437"/>
    </source>
</evidence>
<feature type="transmembrane region" description="Helical" evidence="8">
    <location>
        <begin position="7"/>
        <end position="25"/>
    </location>
</feature>
<dbReference type="PANTHER" id="PTHR21716:SF53">
    <property type="entry name" value="PERMEASE PERM-RELATED"/>
    <property type="match status" value="1"/>
</dbReference>
<evidence type="ECO:0000256" key="3">
    <source>
        <dbReference type="ARBA" id="ARBA00022448"/>
    </source>
</evidence>
<evidence type="ECO:0000256" key="1">
    <source>
        <dbReference type="ARBA" id="ARBA00004651"/>
    </source>
</evidence>
<evidence type="ECO:0000256" key="8">
    <source>
        <dbReference type="SAM" id="Phobius"/>
    </source>
</evidence>
<comment type="similarity">
    <text evidence="2">Belongs to the autoinducer-2 exporter (AI-2E) (TC 2.A.86) family.</text>
</comment>
<feature type="transmembrane region" description="Helical" evidence="8">
    <location>
        <begin position="210"/>
        <end position="238"/>
    </location>
</feature>